<sequence length="707" mass="77809">MERPDLNPEAHLPEMTCCCGRIDCALLKKNCTILETVEKDVHTAAQLGQALLARHEAYMADAERDRLSFTSRIEHLEMAKQELEAENALKIEENRNLLDQLELLNSTVSDSDTKIKALEASLLSSQQAIRRLESAALRAEDAERHISLLEVEQDDLYHELRTSKEDARSHAQRCKEAQRGIMDMQDQLERMEEEARQERERHAEVVSRMARQREVEKQLNTAAGRLKGAAASKTLQTPKPGNPVVNHFVRDLLQDNANLQLGMAELREMLLNSNDEIQSLREQLVTHQPLIESGTSTLKDELEAYEPPATSRVSQELHIHHHYHVKAEKAKVKRKRASLNSSIFSSSTASGSSTPRSSGRWSLGPSLPAIASMNTHEPNSVISMPKQRWSVLSDQPSELASSVPSSPRSNQRNSMFDSTFGDSDYPASPATSFDPMSPTWRTHRKGPSDISAFSLQAPSLQLDPGTPPQTAHQFNDDVIHEEDEDELDELISRTATPDLGNTPSIDESSVVESSEDNRDDFMPRPRIHRALSHESIMSLSGGLDIHTLKARPSQLTLRPLGGAGAIVTGVIAQPTLSRGAAKRSSVALRDSFAGLPTNRTASNPMNKPGSNRSASPAPSDTTQGSAGGIGKWVGWRPWASTNSEAPSSKSADKEKDKNLNRTPGINQPGSIPGFNQYWAAQQRKGAPAQVTTIAVDREALVEGLQEQ</sequence>
<feature type="region of interest" description="Disordered" evidence="2">
    <location>
        <begin position="341"/>
        <end position="363"/>
    </location>
</feature>
<dbReference type="EMBL" id="JAAGWQ010000009">
    <property type="protein sequence ID" value="KAF5679781.1"/>
    <property type="molecule type" value="Genomic_DNA"/>
</dbReference>
<feature type="compositionally biased region" description="Polar residues" evidence="2">
    <location>
        <begin position="597"/>
        <end position="624"/>
    </location>
</feature>
<feature type="compositionally biased region" description="Polar residues" evidence="2">
    <location>
        <begin position="660"/>
        <end position="669"/>
    </location>
</feature>
<feature type="compositionally biased region" description="Polar residues" evidence="2">
    <location>
        <begin position="493"/>
        <end position="506"/>
    </location>
</feature>
<feature type="coiled-coil region" evidence="1">
    <location>
        <begin position="66"/>
        <end position="208"/>
    </location>
</feature>
<keyword evidence="1" id="KW-0175">Coiled coil</keyword>
<gene>
    <name evidence="3" type="ORF">FHETE_672</name>
</gene>
<feature type="region of interest" description="Disordered" evidence="2">
    <location>
        <begin position="591"/>
        <end position="675"/>
    </location>
</feature>
<feature type="compositionally biased region" description="Polar residues" evidence="2">
    <location>
        <begin position="639"/>
        <end position="649"/>
    </location>
</feature>
<evidence type="ECO:0000313" key="4">
    <source>
        <dbReference type="Proteomes" id="UP000567885"/>
    </source>
</evidence>
<feature type="compositionally biased region" description="Basic and acidic residues" evidence="2">
    <location>
        <begin position="650"/>
        <end position="659"/>
    </location>
</feature>
<accession>A0A8H5TZ39</accession>
<feature type="coiled-coil region" evidence="1">
    <location>
        <begin position="249"/>
        <end position="283"/>
    </location>
</feature>
<proteinExistence type="predicted"/>
<feature type="compositionally biased region" description="Polar residues" evidence="2">
    <location>
        <begin position="392"/>
        <end position="421"/>
    </location>
</feature>
<reference evidence="3 4" key="1">
    <citation type="submission" date="2020-05" db="EMBL/GenBank/DDBJ databases">
        <title>Identification and distribution of gene clusters putatively required for synthesis of sphingolipid metabolism inhibitors in phylogenetically diverse species of the filamentous fungus Fusarium.</title>
        <authorList>
            <person name="Kim H.-S."/>
            <person name="Busman M."/>
            <person name="Brown D.W."/>
            <person name="Divon H."/>
            <person name="Uhlig S."/>
            <person name="Proctor R.H."/>
        </authorList>
    </citation>
    <scope>NUCLEOTIDE SEQUENCE [LARGE SCALE GENOMIC DNA]</scope>
    <source>
        <strain evidence="3 4">NRRL 20693</strain>
    </source>
</reference>
<evidence type="ECO:0000256" key="2">
    <source>
        <dbReference type="SAM" id="MobiDB-lite"/>
    </source>
</evidence>
<keyword evidence="4" id="KW-1185">Reference proteome</keyword>
<comment type="caution">
    <text evidence="3">The sequence shown here is derived from an EMBL/GenBank/DDBJ whole genome shotgun (WGS) entry which is preliminary data.</text>
</comment>
<dbReference type="OrthoDB" id="4088568at2759"/>
<evidence type="ECO:0000313" key="3">
    <source>
        <dbReference type="EMBL" id="KAF5679781.1"/>
    </source>
</evidence>
<name>A0A8H5TZ39_FUSHE</name>
<dbReference type="AlphaFoldDB" id="A0A8H5TZ39"/>
<evidence type="ECO:0000256" key="1">
    <source>
        <dbReference type="SAM" id="Coils"/>
    </source>
</evidence>
<dbReference type="Proteomes" id="UP000567885">
    <property type="component" value="Unassembled WGS sequence"/>
</dbReference>
<protein>
    <submittedName>
        <fullName evidence="3">Uncharacterized protein</fullName>
    </submittedName>
</protein>
<feature type="region of interest" description="Disordered" evidence="2">
    <location>
        <begin position="392"/>
        <end position="450"/>
    </location>
</feature>
<organism evidence="3 4">
    <name type="scientific">Fusarium heterosporum</name>
    <dbReference type="NCBI Taxonomy" id="42747"/>
    <lineage>
        <taxon>Eukaryota</taxon>
        <taxon>Fungi</taxon>
        <taxon>Dikarya</taxon>
        <taxon>Ascomycota</taxon>
        <taxon>Pezizomycotina</taxon>
        <taxon>Sordariomycetes</taxon>
        <taxon>Hypocreomycetidae</taxon>
        <taxon>Hypocreales</taxon>
        <taxon>Nectriaceae</taxon>
        <taxon>Fusarium</taxon>
        <taxon>Fusarium heterosporum species complex</taxon>
    </lineage>
</organism>
<feature type="region of interest" description="Disordered" evidence="2">
    <location>
        <begin position="493"/>
        <end position="523"/>
    </location>
</feature>